<feature type="transmembrane region" description="Helical" evidence="7">
    <location>
        <begin position="307"/>
        <end position="328"/>
    </location>
</feature>
<dbReference type="PROSITE" id="PS50850">
    <property type="entry name" value="MFS"/>
    <property type="match status" value="1"/>
</dbReference>
<feature type="transmembrane region" description="Helical" evidence="7">
    <location>
        <begin position="83"/>
        <end position="102"/>
    </location>
</feature>
<dbReference type="InterPro" id="IPR036259">
    <property type="entry name" value="MFS_trans_sf"/>
</dbReference>
<accession>G5JIJ7</accession>
<comment type="subcellular location">
    <subcellularLocation>
        <location evidence="1">Cell membrane</location>
        <topology evidence="1">Multi-pass membrane protein</topology>
    </subcellularLocation>
</comment>
<keyword evidence="3" id="KW-1003">Cell membrane</keyword>
<feature type="transmembrane region" description="Helical" evidence="7">
    <location>
        <begin position="233"/>
        <end position="250"/>
    </location>
</feature>
<dbReference type="AlphaFoldDB" id="G5JIJ7"/>
<feature type="transmembrane region" description="Helical" evidence="7">
    <location>
        <begin position="172"/>
        <end position="191"/>
    </location>
</feature>
<organism evidence="9 10">
    <name type="scientific">Staphylococcus simiae CCM 7213 = CCUG 51256</name>
    <dbReference type="NCBI Taxonomy" id="911238"/>
    <lineage>
        <taxon>Bacteria</taxon>
        <taxon>Bacillati</taxon>
        <taxon>Bacillota</taxon>
        <taxon>Bacilli</taxon>
        <taxon>Bacillales</taxon>
        <taxon>Staphylococcaceae</taxon>
        <taxon>Staphylococcus</taxon>
    </lineage>
</organism>
<feature type="transmembrane region" description="Helical" evidence="7">
    <location>
        <begin position="145"/>
        <end position="166"/>
    </location>
</feature>
<evidence type="ECO:0000313" key="10">
    <source>
        <dbReference type="Proteomes" id="UP000005413"/>
    </source>
</evidence>
<gene>
    <name evidence="9" type="ORF">SS7213T_06426</name>
</gene>
<dbReference type="GO" id="GO:0022857">
    <property type="term" value="F:transmembrane transporter activity"/>
    <property type="evidence" value="ECO:0007669"/>
    <property type="project" value="InterPro"/>
</dbReference>
<dbReference type="CDD" id="cd17503">
    <property type="entry name" value="MFS_LmrB_MDR_like"/>
    <property type="match status" value="1"/>
</dbReference>
<dbReference type="SUPFAM" id="SSF103473">
    <property type="entry name" value="MFS general substrate transporter"/>
    <property type="match status" value="1"/>
</dbReference>
<keyword evidence="6 7" id="KW-0472">Membrane</keyword>
<dbReference type="InterPro" id="IPR004638">
    <property type="entry name" value="EmrB-like"/>
</dbReference>
<dbReference type="EMBL" id="AEUN01000406">
    <property type="protein sequence ID" value="EHJ07996.1"/>
    <property type="molecule type" value="Genomic_DNA"/>
</dbReference>
<dbReference type="Pfam" id="PF07690">
    <property type="entry name" value="MFS_1"/>
    <property type="match status" value="1"/>
</dbReference>
<feature type="transmembrane region" description="Helical" evidence="7">
    <location>
        <begin position="361"/>
        <end position="386"/>
    </location>
</feature>
<keyword evidence="2" id="KW-0813">Transport</keyword>
<feature type="transmembrane region" description="Helical" evidence="7">
    <location>
        <begin position="203"/>
        <end position="221"/>
    </location>
</feature>
<evidence type="ECO:0000256" key="7">
    <source>
        <dbReference type="SAM" id="Phobius"/>
    </source>
</evidence>
<proteinExistence type="predicted"/>
<keyword evidence="10" id="KW-1185">Reference proteome</keyword>
<evidence type="ECO:0000256" key="2">
    <source>
        <dbReference type="ARBA" id="ARBA00022448"/>
    </source>
</evidence>
<evidence type="ECO:0000259" key="8">
    <source>
        <dbReference type="PROSITE" id="PS50850"/>
    </source>
</evidence>
<feature type="transmembrane region" description="Helical" evidence="7">
    <location>
        <begin position="17"/>
        <end position="35"/>
    </location>
</feature>
<feature type="domain" description="Major facilitator superfamily (MFS) profile" evidence="8">
    <location>
        <begin position="17"/>
        <end position="465"/>
    </location>
</feature>
<name>G5JIJ7_9STAP</name>
<comment type="caution">
    <text evidence="9">The sequence shown here is derived from an EMBL/GenBank/DDBJ whole genome shotgun (WGS) entry which is preliminary data.</text>
</comment>
<protein>
    <submittedName>
        <fullName evidence="9">Putative transporter protein</fullName>
    </submittedName>
</protein>
<dbReference type="OrthoDB" id="9816041at2"/>
<dbReference type="Gene3D" id="1.20.1250.20">
    <property type="entry name" value="MFS general substrate transporter like domains"/>
    <property type="match status" value="1"/>
</dbReference>
<dbReference type="GO" id="GO:0005886">
    <property type="term" value="C:plasma membrane"/>
    <property type="evidence" value="ECO:0007669"/>
    <property type="project" value="UniProtKB-SubCell"/>
</dbReference>
<dbReference type="PANTHER" id="PTHR42718">
    <property type="entry name" value="MAJOR FACILITATOR SUPERFAMILY MULTIDRUG TRANSPORTER MFSC"/>
    <property type="match status" value="1"/>
</dbReference>
<evidence type="ECO:0000256" key="3">
    <source>
        <dbReference type="ARBA" id="ARBA00022475"/>
    </source>
</evidence>
<evidence type="ECO:0000256" key="4">
    <source>
        <dbReference type="ARBA" id="ARBA00022692"/>
    </source>
</evidence>
<evidence type="ECO:0000256" key="6">
    <source>
        <dbReference type="ARBA" id="ARBA00023136"/>
    </source>
</evidence>
<dbReference type="InterPro" id="IPR011701">
    <property type="entry name" value="MFS"/>
</dbReference>
<feature type="transmembrane region" description="Helical" evidence="7">
    <location>
        <begin position="335"/>
        <end position="355"/>
    </location>
</feature>
<sequence>MTNDLTNQHQASQRMNVIAIVVIGAFLGVLNQTILATILPKVMVDFDITSSTAQWLTTVFMLVNGIMIPISAFLIEKYTMRKLFFAAVGFLIFGSLLCLLGFNFEMVLLGRAIQAMGAGILMPLTQTILFILFPPEKRGMAMGMFGLVIGFAPAIGPTLAGWFVNIFDWRQLFTIVLIIAVIDFIYGYMSLSNMTTQSYPKLDMLSVVLSTVGFGALLYGFSSVGNLGWSHPAIYLTLIVAVISICIFVLRQFKLESPLLEFRVFKYQQFSVSMVIVSLMFMLFIGNLTILPIFMQTMMHWTPLESGLILLPGGLVMGLLSPVTGQLYDKVGGRWLSFIGMLIITAGALCLAQISSDSSRLYVVIAFSITMLGNAMIMTPMTTQALNALPRTFIAHGTAMNNTVRQLSAAIGTGLLVTLMTTLGAKSPVGGVQGAIQGLDMTFYVIAIIALIGSLLALLIKPNNN</sequence>
<feature type="transmembrane region" description="Helical" evidence="7">
    <location>
        <begin position="270"/>
        <end position="295"/>
    </location>
</feature>
<dbReference type="PANTHER" id="PTHR42718:SF24">
    <property type="entry name" value="MAJOR FACILITATOR SUPERFAMILY (MFS) PROFILE DOMAIN-CONTAINING PROTEIN"/>
    <property type="match status" value="1"/>
</dbReference>
<dbReference type="NCBIfam" id="TIGR00711">
    <property type="entry name" value="efflux_EmrB"/>
    <property type="match status" value="1"/>
</dbReference>
<dbReference type="PATRIC" id="fig|911238.3.peg.1091"/>
<feature type="transmembrane region" description="Helical" evidence="7">
    <location>
        <begin position="55"/>
        <end position="76"/>
    </location>
</feature>
<dbReference type="Proteomes" id="UP000005413">
    <property type="component" value="Unassembled WGS sequence"/>
</dbReference>
<feature type="transmembrane region" description="Helical" evidence="7">
    <location>
        <begin position="108"/>
        <end position="133"/>
    </location>
</feature>
<keyword evidence="4 7" id="KW-0812">Transmembrane</keyword>
<evidence type="ECO:0000256" key="5">
    <source>
        <dbReference type="ARBA" id="ARBA00022989"/>
    </source>
</evidence>
<keyword evidence="5 7" id="KW-1133">Transmembrane helix</keyword>
<reference evidence="9 10" key="1">
    <citation type="journal article" date="2012" name="BMC Genomics">
        <title>Comparative genomic analysis of the genus Staphylococcus including Staphylococcus aureus and its newly described sister species Staphylococcus simiae.</title>
        <authorList>
            <person name="Suzuki H."/>
            <person name="Lefebure T."/>
            <person name="Pavinski Bitar P."/>
            <person name="Stanhope M.J."/>
        </authorList>
    </citation>
    <scope>NUCLEOTIDE SEQUENCE [LARGE SCALE GENOMIC DNA]</scope>
    <source>
        <strain evidence="9 10">CCM 7213</strain>
    </source>
</reference>
<dbReference type="Gene3D" id="1.20.1720.10">
    <property type="entry name" value="Multidrug resistance protein D"/>
    <property type="match status" value="1"/>
</dbReference>
<feature type="transmembrane region" description="Helical" evidence="7">
    <location>
        <begin position="407"/>
        <end position="429"/>
    </location>
</feature>
<dbReference type="InterPro" id="IPR020846">
    <property type="entry name" value="MFS_dom"/>
</dbReference>
<feature type="transmembrane region" description="Helical" evidence="7">
    <location>
        <begin position="441"/>
        <end position="460"/>
    </location>
</feature>
<dbReference type="RefSeq" id="WP_002463857.1">
    <property type="nucleotide sequence ID" value="NZ_AEUN01000406.1"/>
</dbReference>
<evidence type="ECO:0000313" key="9">
    <source>
        <dbReference type="EMBL" id="EHJ07996.1"/>
    </source>
</evidence>
<dbReference type="PRINTS" id="PR01036">
    <property type="entry name" value="TCRTETB"/>
</dbReference>
<evidence type="ECO:0000256" key="1">
    <source>
        <dbReference type="ARBA" id="ARBA00004651"/>
    </source>
</evidence>